<sequence>MYYSSWFGFKIPDEAPDGTYTIITNVNTGPYQGNLTAICSIQVGNDTTPPPGPDNFVDLGNPADEAFHNLQGWGNAQG</sequence>
<comment type="caution">
    <text evidence="1">The sequence shown here is derived from an EMBL/GenBank/DDBJ whole genome shotgun (WGS) entry which is preliminary data.</text>
</comment>
<gene>
    <name evidence="1" type="ORF">S12H4_44588</name>
</gene>
<evidence type="ECO:0000313" key="1">
    <source>
        <dbReference type="EMBL" id="GAJ15796.1"/>
    </source>
</evidence>
<reference evidence="1" key="1">
    <citation type="journal article" date="2014" name="Front. Microbiol.">
        <title>High frequency of phylogenetically diverse reductive dehalogenase-homologous genes in deep subseafloor sedimentary metagenomes.</title>
        <authorList>
            <person name="Kawai M."/>
            <person name="Futagami T."/>
            <person name="Toyoda A."/>
            <person name="Takaki Y."/>
            <person name="Nishi S."/>
            <person name="Hori S."/>
            <person name="Arai W."/>
            <person name="Tsubouchi T."/>
            <person name="Morono Y."/>
            <person name="Uchiyama I."/>
            <person name="Ito T."/>
            <person name="Fujiyama A."/>
            <person name="Inagaki F."/>
            <person name="Takami H."/>
        </authorList>
    </citation>
    <scope>NUCLEOTIDE SEQUENCE</scope>
    <source>
        <strain evidence="1">Expedition CK06-06</strain>
    </source>
</reference>
<organism evidence="1">
    <name type="scientific">marine sediment metagenome</name>
    <dbReference type="NCBI Taxonomy" id="412755"/>
    <lineage>
        <taxon>unclassified sequences</taxon>
        <taxon>metagenomes</taxon>
        <taxon>ecological metagenomes</taxon>
    </lineage>
</organism>
<dbReference type="AlphaFoldDB" id="X1VK03"/>
<dbReference type="EMBL" id="BARW01027485">
    <property type="protein sequence ID" value="GAJ15796.1"/>
    <property type="molecule type" value="Genomic_DNA"/>
</dbReference>
<protein>
    <submittedName>
        <fullName evidence="1">Uncharacterized protein</fullName>
    </submittedName>
</protein>
<name>X1VK03_9ZZZZ</name>
<feature type="non-terminal residue" evidence="1">
    <location>
        <position position="78"/>
    </location>
</feature>
<accession>X1VK03</accession>
<proteinExistence type="predicted"/>